<comment type="similarity">
    <text evidence="1 4">Belongs to the frataxin family.</text>
</comment>
<proteinExistence type="inferred from homology"/>
<evidence type="ECO:0000313" key="6">
    <source>
        <dbReference type="Proteomes" id="UP000737171"/>
    </source>
</evidence>
<dbReference type="SUPFAM" id="SSF55387">
    <property type="entry name" value="Frataxin/Nqo15-like"/>
    <property type="match status" value="1"/>
</dbReference>
<dbReference type="EMBL" id="JABRWJ010000002">
    <property type="protein sequence ID" value="NRF66600.1"/>
    <property type="molecule type" value="Genomic_DNA"/>
</dbReference>
<keyword evidence="6" id="KW-1185">Reference proteome</keyword>
<dbReference type="RefSeq" id="WP_173122235.1">
    <property type="nucleotide sequence ID" value="NZ_JABRWJ010000002.1"/>
</dbReference>
<dbReference type="Gene3D" id="3.30.920.10">
    <property type="entry name" value="Frataxin/CyaY"/>
    <property type="match status" value="1"/>
</dbReference>
<protein>
    <recommendedName>
        <fullName evidence="4">Iron-sulfur cluster assembly protein CyaY</fullName>
    </recommendedName>
</protein>
<dbReference type="PROSITE" id="PS01344">
    <property type="entry name" value="FRATAXIN_1"/>
    <property type="match status" value="1"/>
</dbReference>
<evidence type="ECO:0000313" key="5">
    <source>
        <dbReference type="EMBL" id="NRF66600.1"/>
    </source>
</evidence>
<name>A0ABX2ECE3_9BURK</name>
<dbReference type="Pfam" id="PF01491">
    <property type="entry name" value="Frataxin_Cyay"/>
    <property type="match status" value="1"/>
</dbReference>
<comment type="caution">
    <text evidence="5">The sequence shown here is derived from an EMBL/GenBank/DDBJ whole genome shotgun (WGS) entry which is preliminary data.</text>
</comment>
<evidence type="ECO:0000256" key="3">
    <source>
        <dbReference type="ARBA" id="ARBA00023004"/>
    </source>
</evidence>
<evidence type="ECO:0000256" key="1">
    <source>
        <dbReference type="ARBA" id="ARBA00008183"/>
    </source>
</evidence>
<sequence>MSDSEYHQRTDAVLAGIEATIDGWLQDDVIDIDIHRTGGLLELSLPDGSKIIINTQPPLHELWLAARSGGHHYRYSDGRWLDTRDDSEFFASLSAFASEQAGQALHFSAR</sequence>
<evidence type="ECO:0000256" key="2">
    <source>
        <dbReference type="ARBA" id="ARBA00022723"/>
    </source>
</evidence>
<evidence type="ECO:0000256" key="4">
    <source>
        <dbReference type="HAMAP-Rule" id="MF_00142"/>
    </source>
</evidence>
<dbReference type="PANTHER" id="PTHR16821">
    <property type="entry name" value="FRATAXIN"/>
    <property type="match status" value="1"/>
</dbReference>
<comment type="function">
    <text evidence="4">Involved in iron-sulfur (Fe-S) cluster assembly. May act as a regulator of Fe-S biogenesis.</text>
</comment>
<dbReference type="InterPro" id="IPR002908">
    <property type="entry name" value="Frataxin/CyaY"/>
</dbReference>
<keyword evidence="2 4" id="KW-0479">Metal-binding</keyword>
<keyword evidence="3 4" id="KW-0408">Iron</keyword>
<dbReference type="HAMAP" id="MF_00142">
    <property type="entry name" value="CyaY"/>
    <property type="match status" value="1"/>
</dbReference>
<dbReference type="SMART" id="SM01219">
    <property type="entry name" value="Frataxin_Cyay"/>
    <property type="match status" value="1"/>
</dbReference>
<reference evidence="5 6" key="1">
    <citation type="submission" date="2020-05" db="EMBL/GenBank/DDBJ databases">
        <title>Aquincola sp. isolate from soil.</title>
        <authorList>
            <person name="Han J."/>
            <person name="Kim D.-U."/>
        </authorList>
    </citation>
    <scope>NUCLEOTIDE SEQUENCE [LARGE SCALE GENOMIC DNA]</scope>
    <source>
        <strain evidence="5 6">S2</strain>
    </source>
</reference>
<dbReference type="PROSITE" id="PS50810">
    <property type="entry name" value="FRATAXIN_2"/>
    <property type="match status" value="1"/>
</dbReference>
<dbReference type="PANTHER" id="PTHR16821:SF2">
    <property type="entry name" value="FRATAXIN, MITOCHONDRIAL"/>
    <property type="match status" value="1"/>
</dbReference>
<dbReference type="NCBIfam" id="TIGR03421">
    <property type="entry name" value="FeS_CyaY"/>
    <property type="match status" value="1"/>
</dbReference>
<organism evidence="5 6">
    <name type="scientific">Pseudaquabacterium terrae</name>
    <dbReference type="NCBI Taxonomy" id="2732868"/>
    <lineage>
        <taxon>Bacteria</taxon>
        <taxon>Pseudomonadati</taxon>
        <taxon>Pseudomonadota</taxon>
        <taxon>Betaproteobacteria</taxon>
        <taxon>Burkholderiales</taxon>
        <taxon>Sphaerotilaceae</taxon>
        <taxon>Pseudaquabacterium</taxon>
    </lineage>
</organism>
<accession>A0ABX2ECE3</accession>
<dbReference type="InterPro" id="IPR020895">
    <property type="entry name" value="Frataxin_CS"/>
</dbReference>
<gene>
    <name evidence="4 5" type="primary">cyaY</name>
    <name evidence="5" type="ORF">HLB44_06360</name>
</gene>
<dbReference type="InterPro" id="IPR036524">
    <property type="entry name" value="Frataxin/CyaY_sf"/>
</dbReference>
<dbReference type="Proteomes" id="UP000737171">
    <property type="component" value="Unassembled WGS sequence"/>
</dbReference>
<dbReference type="InterPro" id="IPR047584">
    <property type="entry name" value="CyaY"/>
</dbReference>